<dbReference type="RefSeq" id="WP_074999320.1">
    <property type="nucleotide sequence ID" value="NZ_FOGO01000003.1"/>
</dbReference>
<dbReference type="EMBL" id="FOGO01000003">
    <property type="protein sequence ID" value="SER61946.1"/>
    <property type="molecule type" value="Genomic_DNA"/>
</dbReference>
<keyword evidence="1" id="KW-0175">Coiled coil</keyword>
<dbReference type="GO" id="GO:0016887">
    <property type="term" value="F:ATP hydrolysis activity"/>
    <property type="evidence" value="ECO:0007669"/>
    <property type="project" value="InterPro"/>
</dbReference>
<dbReference type="OrthoDB" id="4773646at2"/>
<dbReference type="Gene3D" id="3.40.50.300">
    <property type="entry name" value="P-loop containing nucleotide triphosphate hydrolases"/>
    <property type="match status" value="2"/>
</dbReference>
<accession>A0A1H9QN53</accession>
<organism evidence="4 5">
    <name type="scientific">Streptomyces qinglanensis</name>
    <dbReference type="NCBI Taxonomy" id="943816"/>
    <lineage>
        <taxon>Bacteria</taxon>
        <taxon>Bacillati</taxon>
        <taxon>Actinomycetota</taxon>
        <taxon>Actinomycetes</taxon>
        <taxon>Kitasatosporales</taxon>
        <taxon>Streptomycetaceae</taxon>
        <taxon>Streptomyces</taxon>
    </lineage>
</organism>
<evidence type="ECO:0000313" key="4">
    <source>
        <dbReference type="EMBL" id="SER61946.1"/>
    </source>
</evidence>
<dbReference type="Pfam" id="PF13476">
    <property type="entry name" value="AAA_23"/>
    <property type="match status" value="1"/>
</dbReference>
<evidence type="ECO:0000259" key="3">
    <source>
        <dbReference type="Pfam" id="PF13476"/>
    </source>
</evidence>
<dbReference type="Proteomes" id="UP000182841">
    <property type="component" value="Unassembled WGS sequence"/>
</dbReference>
<name>A0A1H9QN53_9ACTN</name>
<dbReference type="SUPFAM" id="SSF52540">
    <property type="entry name" value="P-loop containing nucleoside triphosphate hydrolases"/>
    <property type="match status" value="1"/>
</dbReference>
<evidence type="ECO:0000256" key="1">
    <source>
        <dbReference type="SAM" id="Coils"/>
    </source>
</evidence>
<proteinExistence type="predicted"/>
<feature type="compositionally biased region" description="Basic and acidic residues" evidence="2">
    <location>
        <begin position="246"/>
        <end position="258"/>
    </location>
</feature>
<sequence>MSNFTEAVARRAGVDVAEAAAVLEHHRVRESGVLPRPHRLALTSIEFSGTKAGKFTDDFRFSWRLSDGLWCLAGDNLKGKSTVLEVIWWCLRGKNKRLQDTARRWISHVRLEGHIDGEPFSVGFQHKDGVPTGRLETGKTTSGIDFAGEAEFASVMSQFMMNRLNLEILRGWHSDVKGEEDGKATVTDWALFSHALICRNRNAEVLLGETSENGSVVSLLQMFIGLPWTSTRRDAETALKTVRQQQRGEKRRATEDTQARASSLRQLKDEITAAEAALANIGVAPALEDQALAIEQAAAHVASCAERHAAAVQVHLTVQQNYTELHQTLVEDRKRLRDMKENTAAKRYFGALAPTCCPRCTTPVADLAQARGDQAADHCSVCGSAPPEDAPEDTTAIDQMSENIASLAAADDQARTALRRAEKERKEAEAQLDAARRAMAAAQAALPDASVLRRQLDLERLRGALKEREATHARAGGTTAPAPEEKILEAAYKEADVRAGKESKPIMDRVSSEIFDLAVRLGYDNLQGVKLQANGPMKLQLDDGPSSFQKVTEGEQLRLRMATLLALLRVGQQHGGRHPGLFLIDSAGAQEMIPTDLAETLQQLRAICEETDGLQIITATANRELARTVIPDDRAKIAEAGAFMW</sequence>
<protein>
    <submittedName>
        <fullName evidence="4">AAA domain-containing protein</fullName>
    </submittedName>
</protein>
<feature type="region of interest" description="Disordered" evidence="2">
    <location>
        <begin position="241"/>
        <end position="261"/>
    </location>
</feature>
<evidence type="ECO:0000256" key="2">
    <source>
        <dbReference type="SAM" id="MobiDB-lite"/>
    </source>
</evidence>
<feature type="domain" description="Rad50/SbcC-type AAA" evidence="3">
    <location>
        <begin position="61"/>
        <end position="163"/>
    </location>
</feature>
<reference evidence="5" key="1">
    <citation type="submission" date="2016-10" db="EMBL/GenBank/DDBJ databases">
        <authorList>
            <person name="Varghese N."/>
            <person name="Submissions S."/>
        </authorList>
    </citation>
    <scope>NUCLEOTIDE SEQUENCE [LARGE SCALE GENOMIC DNA]</scope>
    <source>
        <strain evidence="5">CGMCC 4.6825</strain>
    </source>
</reference>
<dbReference type="InterPro" id="IPR027417">
    <property type="entry name" value="P-loop_NTPase"/>
</dbReference>
<evidence type="ECO:0000313" key="5">
    <source>
        <dbReference type="Proteomes" id="UP000182841"/>
    </source>
</evidence>
<feature type="coiled-coil region" evidence="1">
    <location>
        <begin position="407"/>
        <end position="445"/>
    </location>
</feature>
<gene>
    <name evidence="4" type="ORF">SAMN05421870_10310</name>
</gene>
<dbReference type="GO" id="GO:0006302">
    <property type="term" value="P:double-strand break repair"/>
    <property type="evidence" value="ECO:0007669"/>
    <property type="project" value="InterPro"/>
</dbReference>
<dbReference type="InterPro" id="IPR038729">
    <property type="entry name" value="Rad50/SbcC_AAA"/>
</dbReference>
<keyword evidence="5" id="KW-1185">Reference proteome</keyword>
<dbReference type="AlphaFoldDB" id="A0A1H9QN53"/>